<feature type="domain" description="Luciferase-like" evidence="6">
    <location>
        <begin position="1"/>
        <end position="216"/>
    </location>
</feature>
<proteinExistence type="predicted"/>
<dbReference type="Gene3D" id="3.20.20.30">
    <property type="entry name" value="Luciferase-like domain"/>
    <property type="match status" value="1"/>
</dbReference>
<dbReference type="Pfam" id="PF00296">
    <property type="entry name" value="Bac_luciferase"/>
    <property type="match status" value="1"/>
</dbReference>
<dbReference type="AlphaFoldDB" id="A0AAW4G253"/>
<sequence length="307" mass="33313">MRLGITSPVLVQHPSTRSEWERTATIDDVARIARRADELGFNHLTCSEHIAVPVEVAEVRGGTYWDPLATFGYLAAATNRLCLVTNVLVLGYHHPLEIAKRYGTLDRISRGRLVLGVGVGTLKEEFDLIGAPFDDRGARADDAIAALRASLSSARPEYHGRFYDYADLVVEPHAVQDHVPIWVGGRTGRSLRRACAHGDGWAPFGLGTDQLRTMLADAPIPPSFDVVLSSPRALDPLGAPDTVTRTLNDLRDAGATIAGTSVAARDAGHYVDQLDELHRLAHLEGVDFDGPAEPPGSDTHHEQESRT</sequence>
<evidence type="ECO:0000256" key="1">
    <source>
        <dbReference type="ARBA" id="ARBA00022630"/>
    </source>
</evidence>
<dbReference type="GO" id="GO:0046306">
    <property type="term" value="P:alkanesulfonate catabolic process"/>
    <property type="evidence" value="ECO:0007669"/>
    <property type="project" value="TreeGrafter"/>
</dbReference>
<organism evidence="7 8">
    <name type="scientific">Gordonia rubripertincta</name>
    <name type="common">Rhodococcus corallinus</name>
    <dbReference type="NCBI Taxonomy" id="36822"/>
    <lineage>
        <taxon>Bacteria</taxon>
        <taxon>Bacillati</taxon>
        <taxon>Actinomycetota</taxon>
        <taxon>Actinomycetes</taxon>
        <taxon>Mycobacteriales</taxon>
        <taxon>Gordoniaceae</taxon>
        <taxon>Gordonia</taxon>
    </lineage>
</organism>
<dbReference type="NCBIfam" id="TIGR03619">
    <property type="entry name" value="F420_Rv2161c"/>
    <property type="match status" value="1"/>
</dbReference>
<dbReference type="PANTHER" id="PTHR42847">
    <property type="entry name" value="ALKANESULFONATE MONOOXYGENASE"/>
    <property type="match status" value="1"/>
</dbReference>
<dbReference type="InterPro" id="IPR019921">
    <property type="entry name" value="Lucif-like_OxRdtase_Rv2161c"/>
</dbReference>
<dbReference type="GO" id="GO:0008726">
    <property type="term" value="F:alkanesulfonate monooxygenase activity"/>
    <property type="evidence" value="ECO:0007669"/>
    <property type="project" value="TreeGrafter"/>
</dbReference>
<protein>
    <submittedName>
        <fullName evidence="7">LLM class F420-dependent oxidoreductase</fullName>
    </submittedName>
</protein>
<dbReference type="PANTHER" id="PTHR42847:SF4">
    <property type="entry name" value="ALKANESULFONATE MONOOXYGENASE-RELATED"/>
    <property type="match status" value="1"/>
</dbReference>
<dbReference type="InterPro" id="IPR036661">
    <property type="entry name" value="Luciferase-like_sf"/>
</dbReference>
<evidence type="ECO:0000256" key="5">
    <source>
        <dbReference type="SAM" id="MobiDB-lite"/>
    </source>
</evidence>
<dbReference type="InterPro" id="IPR011251">
    <property type="entry name" value="Luciferase-like_dom"/>
</dbReference>
<dbReference type="SUPFAM" id="SSF51679">
    <property type="entry name" value="Bacterial luciferase-like"/>
    <property type="match status" value="1"/>
</dbReference>
<reference evidence="7" key="1">
    <citation type="submission" date="2021-02" db="EMBL/GenBank/DDBJ databases">
        <title>Taxonomy, biology and ecology of Rhodococcus bacteria occurring in California pistachio and other woody hosts as revealed by genome sequence analyses.</title>
        <authorList>
            <person name="Riely B."/>
            <person name="Gai Y."/>
        </authorList>
    </citation>
    <scope>NUCLEOTIDE SEQUENCE</scope>
    <source>
        <strain evidence="7">BP-295</strain>
    </source>
</reference>
<comment type="caution">
    <text evidence="7">The sequence shown here is derived from an EMBL/GenBank/DDBJ whole genome shotgun (WGS) entry which is preliminary data.</text>
</comment>
<keyword evidence="4" id="KW-0503">Monooxygenase</keyword>
<feature type="compositionally biased region" description="Basic and acidic residues" evidence="5">
    <location>
        <begin position="298"/>
        <end position="307"/>
    </location>
</feature>
<evidence type="ECO:0000256" key="4">
    <source>
        <dbReference type="ARBA" id="ARBA00023033"/>
    </source>
</evidence>
<accession>A0AAW4G253</accession>
<gene>
    <name evidence="7" type="ORF">JTZ10_05585</name>
</gene>
<keyword evidence="1" id="KW-0285">Flavoprotein</keyword>
<evidence type="ECO:0000313" key="7">
    <source>
        <dbReference type="EMBL" id="MBM7277226.1"/>
    </source>
</evidence>
<feature type="region of interest" description="Disordered" evidence="5">
    <location>
        <begin position="286"/>
        <end position="307"/>
    </location>
</feature>
<dbReference type="RefSeq" id="WP_204717628.1">
    <property type="nucleotide sequence ID" value="NZ_JAFFGU010000002.1"/>
</dbReference>
<keyword evidence="3" id="KW-0560">Oxidoreductase</keyword>
<name>A0AAW4G253_GORRU</name>
<dbReference type="EMBL" id="JAFFGU010000002">
    <property type="protein sequence ID" value="MBM7277226.1"/>
    <property type="molecule type" value="Genomic_DNA"/>
</dbReference>
<evidence type="ECO:0000313" key="8">
    <source>
        <dbReference type="Proteomes" id="UP001195196"/>
    </source>
</evidence>
<keyword evidence="2" id="KW-0288">FMN</keyword>
<dbReference type="Proteomes" id="UP001195196">
    <property type="component" value="Unassembled WGS sequence"/>
</dbReference>
<dbReference type="InterPro" id="IPR050172">
    <property type="entry name" value="SsuD_RutA_monooxygenase"/>
</dbReference>
<evidence type="ECO:0000256" key="3">
    <source>
        <dbReference type="ARBA" id="ARBA00023002"/>
    </source>
</evidence>
<evidence type="ECO:0000259" key="6">
    <source>
        <dbReference type="Pfam" id="PF00296"/>
    </source>
</evidence>
<evidence type="ECO:0000256" key="2">
    <source>
        <dbReference type="ARBA" id="ARBA00022643"/>
    </source>
</evidence>